<dbReference type="InterPro" id="IPR025379">
    <property type="entry name" value="DUF4295"/>
</dbReference>
<comment type="caution">
    <text evidence="1">The sequence shown here is derived from an EMBL/GenBank/DDBJ whole genome shotgun (WGS) entry which is preliminary data.</text>
</comment>
<accession>A0A512RR62</accession>
<dbReference type="OrthoDB" id="1494985at2"/>
<dbReference type="Pfam" id="PF14128">
    <property type="entry name" value="DUF4295"/>
    <property type="match status" value="1"/>
</dbReference>
<evidence type="ECO:0008006" key="3">
    <source>
        <dbReference type="Google" id="ProtNLM"/>
    </source>
</evidence>
<evidence type="ECO:0000313" key="1">
    <source>
        <dbReference type="EMBL" id="GEP98199.1"/>
    </source>
</evidence>
<proteinExistence type="predicted"/>
<dbReference type="EMBL" id="BKAU01000005">
    <property type="protein sequence ID" value="GEP98199.1"/>
    <property type="molecule type" value="Genomic_DNA"/>
</dbReference>
<dbReference type="AlphaFoldDB" id="A0A512RR62"/>
<gene>
    <name evidence="1" type="ORF">CCY01nite_44590</name>
</gene>
<evidence type="ECO:0000313" key="2">
    <source>
        <dbReference type="Proteomes" id="UP000321436"/>
    </source>
</evidence>
<name>A0A512RR62_9BACT</name>
<keyword evidence="2" id="KW-1185">Reference proteome</keyword>
<dbReference type="RefSeq" id="WP_146866487.1">
    <property type="nucleotide sequence ID" value="NZ_BKAU01000005.1"/>
</dbReference>
<organism evidence="1 2">
    <name type="scientific">Chitinophaga cymbidii</name>
    <dbReference type="NCBI Taxonomy" id="1096750"/>
    <lineage>
        <taxon>Bacteria</taxon>
        <taxon>Pseudomonadati</taxon>
        <taxon>Bacteroidota</taxon>
        <taxon>Chitinophagia</taxon>
        <taxon>Chitinophagales</taxon>
        <taxon>Chitinophagaceae</taxon>
        <taxon>Chitinophaga</taxon>
    </lineage>
</organism>
<protein>
    <recommendedName>
        <fullName evidence="3">DUF4295 domain-containing protein</fullName>
    </recommendedName>
</protein>
<reference evidence="1 2" key="1">
    <citation type="submission" date="2019-07" db="EMBL/GenBank/DDBJ databases">
        <title>Whole genome shotgun sequence of Chitinophaga cymbidii NBRC 109752.</title>
        <authorList>
            <person name="Hosoyama A."/>
            <person name="Uohara A."/>
            <person name="Ohji S."/>
            <person name="Ichikawa N."/>
        </authorList>
    </citation>
    <scope>NUCLEOTIDE SEQUENCE [LARGE SCALE GENOMIC DNA]</scope>
    <source>
        <strain evidence="1 2">NBRC 109752</strain>
    </source>
</reference>
<dbReference type="Proteomes" id="UP000321436">
    <property type="component" value="Unassembled WGS sequence"/>
</dbReference>
<sequence length="56" mass="6359">MAKQASKNAKVKDTKAAAESKVWTKVIKAERSPKTGAYTFKEQIIHKDTVTEYFKK</sequence>